<dbReference type="Pfam" id="PF02114">
    <property type="entry name" value="Phosducin"/>
    <property type="match status" value="1"/>
</dbReference>
<dbReference type="PRINTS" id="PR00677">
    <property type="entry name" value="PHOSDUCIN"/>
</dbReference>
<comment type="similarity">
    <text evidence="1">Belongs to the phosducin family.</text>
</comment>
<dbReference type="OrthoDB" id="70588at2759"/>
<feature type="compositionally biased region" description="Acidic residues" evidence="3">
    <location>
        <begin position="20"/>
        <end position="30"/>
    </location>
</feature>
<evidence type="ECO:0000256" key="2">
    <source>
        <dbReference type="ARBA" id="ARBA00022553"/>
    </source>
</evidence>
<feature type="domain" description="Phosducin" evidence="4">
    <location>
        <begin position="50"/>
        <end position="216"/>
    </location>
</feature>
<feature type="region of interest" description="Disordered" evidence="3">
    <location>
        <begin position="1"/>
        <end position="65"/>
    </location>
</feature>
<dbReference type="Gene3D" id="3.40.30.10">
    <property type="entry name" value="Glutaredoxin"/>
    <property type="match status" value="1"/>
</dbReference>
<gene>
    <name evidence="5" type="ORF">CTOB1V02_LOCUS319</name>
</gene>
<dbReference type="PANTHER" id="PTHR46052:SF1">
    <property type="entry name" value="PHOSDUCIN-LIKE PROTEIN"/>
    <property type="match status" value="1"/>
</dbReference>
<reference evidence="5" key="1">
    <citation type="submission" date="2020-11" db="EMBL/GenBank/DDBJ databases">
        <authorList>
            <person name="Tran Van P."/>
        </authorList>
    </citation>
    <scope>NUCLEOTIDE SEQUENCE</scope>
</reference>
<dbReference type="InterPro" id="IPR051499">
    <property type="entry name" value="Phosducin-like_reg"/>
</dbReference>
<organism evidence="5">
    <name type="scientific">Cyprideis torosa</name>
    <dbReference type="NCBI Taxonomy" id="163714"/>
    <lineage>
        <taxon>Eukaryota</taxon>
        <taxon>Metazoa</taxon>
        <taxon>Ecdysozoa</taxon>
        <taxon>Arthropoda</taxon>
        <taxon>Crustacea</taxon>
        <taxon>Oligostraca</taxon>
        <taxon>Ostracoda</taxon>
        <taxon>Podocopa</taxon>
        <taxon>Podocopida</taxon>
        <taxon>Cytherocopina</taxon>
        <taxon>Cytheroidea</taxon>
        <taxon>Cytherideidae</taxon>
        <taxon>Cyprideis</taxon>
    </lineage>
</organism>
<name>A0A7R8W3Z2_9CRUS</name>
<dbReference type="SUPFAM" id="SSF52833">
    <property type="entry name" value="Thioredoxin-like"/>
    <property type="match status" value="1"/>
</dbReference>
<dbReference type="Gene3D" id="1.10.168.10">
    <property type="entry name" value="Phosducin, domain 2"/>
    <property type="match status" value="1"/>
</dbReference>
<dbReference type="GO" id="GO:0008277">
    <property type="term" value="P:regulation of G protein-coupled receptor signaling pathway"/>
    <property type="evidence" value="ECO:0007669"/>
    <property type="project" value="InterPro"/>
</dbReference>
<evidence type="ECO:0000259" key="4">
    <source>
        <dbReference type="Pfam" id="PF02114"/>
    </source>
</evidence>
<dbReference type="InterPro" id="IPR024253">
    <property type="entry name" value="Phosducin_thioredoxin-like_dom"/>
</dbReference>
<evidence type="ECO:0000256" key="1">
    <source>
        <dbReference type="ARBA" id="ARBA00009686"/>
    </source>
</evidence>
<feature type="compositionally biased region" description="Basic and acidic residues" evidence="3">
    <location>
        <begin position="1"/>
        <end position="14"/>
    </location>
</feature>
<accession>A0A7R8W3Z2</accession>
<proteinExistence type="inferred from homology"/>
<dbReference type="InterPro" id="IPR036249">
    <property type="entry name" value="Thioredoxin-like_sf"/>
</dbReference>
<keyword evidence="2" id="KW-0597">Phosphoprotein</keyword>
<evidence type="ECO:0000313" key="5">
    <source>
        <dbReference type="EMBL" id="CAD7222307.1"/>
    </source>
</evidence>
<dbReference type="InterPro" id="IPR023196">
    <property type="entry name" value="Phosducin_N_dom_sf"/>
</dbReference>
<dbReference type="PANTHER" id="PTHR46052">
    <property type="entry name" value="PHOSDUCIN-LIKE PROTEIN"/>
    <property type="match status" value="1"/>
</dbReference>
<dbReference type="CDD" id="cd02987">
    <property type="entry name" value="Phd_like_Phd"/>
    <property type="match status" value="1"/>
</dbReference>
<sequence>MATLEDRILGEKVENYCSSSEDEREEEDSGSESKLAIAGNGRSVETTEEDFRKWGGTASNTGPKGVIQDWREFKQIQKMEDEQKRAEALEDMKKRSFAAKCQNDADKELDELCSGLDVDLRGDPFLREYMEKQMNKMMKQLSARPRFGEALTLSDGQELLTVIEEHNDVTVIVHVFEENMEACTTMKRCIQCLAKERPFTKFCQIKAEAAGLSRRFYFII</sequence>
<protein>
    <recommendedName>
        <fullName evidence="4">Phosducin domain-containing protein</fullName>
    </recommendedName>
</protein>
<dbReference type="EMBL" id="OB660044">
    <property type="protein sequence ID" value="CAD7222307.1"/>
    <property type="molecule type" value="Genomic_DNA"/>
</dbReference>
<evidence type="ECO:0000256" key="3">
    <source>
        <dbReference type="SAM" id="MobiDB-lite"/>
    </source>
</evidence>
<dbReference type="InterPro" id="IPR001200">
    <property type="entry name" value="Phosducin"/>
</dbReference>
<dbReference type="AlphaFoldDB" id="A0A7R8W3Z2"/>